<feature type="compositionally biased region" description="Acidic residues" evidence="1">
    <location>
        <begin position="135"/>
        <end position="146"/>
    </location>
</feature>
<gene>
    <name evidence="2" type="ORF">DSTB1V02_LOCUS10637</name>
</gene>
<dbReference type="AlphaFoldDB" id="A0A7R9AB28"/>
<evidence type="ECO:0000256" key="1">
    <source>
        <dbReference type="SAM" id="MobiDB-lite"/>
    </source>
</evidence>
<protein>
    <submittedName>
        <fullName evidence="2">Uncharacterized protein</fullName>
    </submittedName>
</protein>
<evidence type="ECO:0000313" key="3">
    <source>
        <dbReference type="Proteomes" id="UP000677054"/>
    </source>
</evidence>
<name>A0A7R9AB28_9CRUS</name>
<evidence type="ECO:0000313" key="2">
    <source>
        <dbReference type="EMBL" id="CAD7250868.1"/>
    </source>
</evidence>
<dbReference type="Proteomes" id="UP000677054">
    <property type="component" value="Unassembled WGS sequence"/>
</dbReference>
<dbReference type="EMBL" id="CAJPEV010003119">
    <property type="protein sequence ID" value="CAG0898981.1"/>
    <property type="molecule type" value="Genomic_DNA"/>
</dbReference>
<organism evidence="2">
    <name type="scientific">Darwinula stevensoni</name>
    <dbReference type="NCBI Taxonomy" id="69355"/>
    <lineage>
        <taxon>Eukaryota</taxon>
        <taxon>Metazoa</taxon>
        <taxon>Ecdysozoa</taxon>
        <taxon>Arthropoda</taxon>
        <taxon>Crustacea</taxon>
        <taxon>Oligostraca</taxon>
        <taxon>Ostracoda</taxon>
        <taxon>Podocopa</taxon>
        <taxon>Podocopida</taxon>
        <taxon>Darwinulocopina</taxon>
        <taxon>Darwinuloidea</taxon>
        <taxon>Darwinulidae</taxon>
        <taxon>Darwinula</taxon>
    </lineage>
</organism>
<reference evidence="2" key="1">
    <citation type="submission" date="2020-11" db="EMBL/GenBank/DDBJ databases">
        <authorList>
            <person name="Tran Van P."/>
        </authorList>
    </citation>
    <scope>NUCLEOTIDE SEQUENCE</scope>
</reference>
<dbReference type="EMBL" id="LR902636">
    <property type="protein sequence ID" value="CAD7250868.1"/>
    <property type="molecule type" value="Genomic_DNA"/>
</dbReference>
<accession>A0A7R9AB28</accession>
<proteinExistence type="predicted"/>
<sequence length="206" mass="23428">MNCQTKARLSLSAVPTLDQAETQSYTRRLIDPSDLVVRDGPSLTATEDEWIARVIKGVMEDGDKKRDRCEGQDPSPRALRKRITFSFDDSSSSELNSNNCLRRDPEQVRRDATQIVERVLSLAQEEVRRRRELQLEEEGEGDIEEEEPRKTRNFPSSGHGFHGNFRPPLGERMAPLLRTLSGGFSRALLRLVVCGEGILQRRHTDL</sequence>
<feature type="region of interest" description="Disordered" evidence="1">
    <location>
        <begin position="131"/>
        <end position="167"/>
    </location>
</feature>
<keyword evidence="3" id="KW-1185">Reference proteome</keyword>